<organism evidence="6 7">
    <name type="scientific">Intrasporangium calvum</name>
    <dbReference type="NCBI Taxonomy" id="53358"/>
    <lineage>
        <taxon>Bacteria</taxon>
        <taxon>Bacillati</taxon>
        <taxon>Actinomycetota</taxon>
        <taxon>Actinomycetes</taxon>
        <taxon>Micrococcales</taxon>
        <taxon>Intrasporangiaceae</taxon>
        <taxon>Intrasporangium</taxon>
    </lineage>
</organism>
<dbReference type="EMBL" id="JAPFQL010000017">
    <property type="protein sequence ID" value="MDC5696754.1"/>
    <property type="molecule type" value="Genomic_DNA"/>
</dbReference>
<name>A0ABT5GEX2_9MICO</name>
<dbReference type="PANTHER" id="PTHR45947">
    <property type="entry name" value="SULFOQUINOVOSYL TRANSFERASE SQD2"/>
    <property type="match status" value="1"/>
</dbReference>
<comment type="caution">
    <text evidence="6">The sequence shown here is derived from an EMBL/GenBank/DDBJ whole genome shotgun (WGS) entry which is preliminary data.</text>
</comment>
<dbReference type="Proteomes" id="UP001150259">
    <property type="component" value="Unassembled WGS sequence"/>
</dbReference>
<dbReference type="CDD" id="cd03794">
    <property type="entry name" value="GT4_WbuB-like"/>
    <property type="match status" value="1"/>
</dbReference>
<evidence type="ECO:0000313" key="7">
    <source>
        <dbReference type="Proteomes" id="UP001150259"/>
    </source>
</evidence>
<protein>
    <recommendedName>
        <fullName evidence="1">D-inositol 3-phosphate glycosyltransferase</fullName>
    </recommendedName>
</protein>
<dbReference type="InterPro" id="IPR050194">
    <property type="entry name" value="Glycosyltransferase_grp1"/>
</dbReference>
<evidence type="ECO:0000256" key="3">
    <source>
        <dbReference type="ARBA" id="ARBA00022679"/>
    </source>
</evidence>
<dbReference type="InterPro" id="IPR001296">
    <property type="entry name" value="Glyco_trans_1"/>
</dbReference>
<keyword evidence="7" id="KW-1185">Reference proteome</keyword>
<sequence length="716" mass="77699">MPSKSSLRSSAITNARKVVRHAPLGPIAFLPSQGGGAGRAALAARARHLIKVGRPQDALRLVDRRPADRLPSSLAAVRAEALWASGQSTEALAAIREVTSRSRVAVPALVAHAGIASALGEVDDLAEVASKACSVTPRNRDEAAQLAEAFTTEDRDVAQAFFDHAGSWTYAPPTSALIRLDNLRRRTANATPTELAELVRSEARDATDGGERAILRASDLEDWVLLADVVRGRTVRRDLAATLRRLAARALKSGHLGEAAVIAEAAFGSATGHGAARATHVEAMDKLGIVRAGWPVEPARERSYEVEPRSTLSVLAQSLPHWSGGYATRSHGILSGLRRLGWDAEAVTRLGFPYDRWPKAETKVVPDVDVVDGVTYRRLLEPGERTYSTTPMSSYIERFSHRIEAEARSRRVALIHASSFQNNGLAGLAAARRLGIPFVYEMRGLEDLMKVSRHPGFANTDAYQYLTGLENHIVANADLTFVITEALREEMIRRGGPADRIEVLPNGVNTADFEPRPRDEALQAELGLTGRTVIGYAGGLVDYEGLNLLLEAAAELKRERQDFGVVIVGDGHFEGRLRQLAVDLDVTDVVTFTGRVPHAEVPRYLSIFDITPFPRLPLPVCELISPIKPFEAMAMGKAVISSSVAALTEIVEPDVRGLVFDKGSSTDLAARLRRYLDSPELRAQLGAQARDWVLAERDWSDVVRVVDAAYARLTGA</sequence>
<dbReference type="PANTHER" id="PTHR45947:SF3">
    <property type="entry name" value="SULFOQUINOVOSYL TRANSFERASE SQD2"/>
    <property type="match status" value="1"/>
</dbReference>
<dbReference type="SUPFAM" id="SSF53756">
    <property type="entry name" value="UDP-Glycosyltransferase/glycogen phosphorylase"/>
    <property type="match status" value="1"/>
</dbReference>
<dbReference type="Pfam" id="PF00534">
    <property type="entry name" value="Glycos_transf_1"/>
    <property type="match status" value="1"/>
</dbReference>
<dbReference type="RefSeq" id="WP_272461330.1">
    <property type="nucleotide sequence ID" value="NZ_JAPFQL010000017.1"/>
</dbReference>
<feature type="domain" description="Glycosyl transferase family 1" evidence="4">
    <location>
        <begin position="525"/>
        <end position="692"/>
    </location>
</feature>
<evidence type="ECO:0000313" key="6">
    <source>
        <dbReference type="EMBL" id="MDC5696754.1"/>
    </source>
</evidence>
<dbReference type="InterPro" id="IPR028098">
    <property type="entry name" value="Glyco_trans_4-like_N"/>
</dbReference>
<accession>A0ABT5GEX2</accession>
<evidence type="ECO:0000259" key="4">
    <source>
        <dbReference type="Pfam" id="PF00534"/>
    </source>
</evidence>
<evidence type="ECO:0000259" key="5">
    <source>
        <dbReference type="Pfam" id="PF13579"/>
    </source>
</evidence>
<keyword evidence="3" id="KW-0808">Transferase</keyword>
<dbReference type="Pfam" id="PF13579">
    <property type="entry name" value="Glyco_trans_4_4"/>
    <property type="match status" value="1"/>
</dbReference>
<proteinExistence type="predicted"/>
<dbReference type="Gene3D" id="3.40.50.2000">
    <property type="entry name" value="Glycogen Phosphorylase B"/>
    <property type="match status" value="2"/>
</dbReference>
<reference evidence="6 7" key="1">
    <citation type="submission" date="2022-11" db="EMBL/GenBank/DDBJ databases">
        <title>Anaerobic phenanthrene biodegradation by a DNRA strain PheN6.</title>
        <authorList>
            <person name="Zhang Z."/>
        </authorList>
    </citation>
    <scope>NUCLEOTIDE SEQUENCE [LARGE SCALE GENOMIC DNA]</scope>
    <source>
        <strain evidence="6 7">PheN6</strain>
    </source>
</reference>
<evidence type="ECO:0000256" key="2">
    <source>
        <dbReference type="ARBA" id="ARBA00022676"/>
    </source>
</evidence>
<keyword evidence="2" id="KW-0328">Glycosyltransferase</keyword>
<evidence type="ECO:0000256" key="1">
    <source>
        <dbReference type="ARBA" id="ARBA00021292"/>
    </source>
</evidence>
<feature type="domain" description="Glycosyltransferase subfamily 4-like N-terminal" evidence="5">
    <location>
        <begin position="324"/>
        <end position="507"/>
    </location>
</feature>
<gene>
    <name evidence="6" type="ORF">OO014_05750</name>
</gene>